<protein>
    <submittedName>
        <fullName evidence="2">Uncharacterized protein</fullName>
    </submittedName>
</protein>
<name>A0A6A6IL27_9PLEO</name>
<feature type="region of interest" description="Disordered" evidence="1">
    <location>
        <begin position="111"/>
        <end position="142"/>
    </location>
</feature>
<feature type="compositionally biased region" description="Basic and acidic residues" evidence="1">
    <location>
        <begin position="111"/>
        <end position="126"/>
    </location>
</feature>
<accession>A0A6A6IL27</accession>
<proteinExistence type="predicted"/>
<dbReference type="EMBL" id="ML987193">
    <property type="protein sequence ID" value="KAF2250907.1"/>
    <property type="molecule type" value="Genomic_DNA"/>
</dbReference>
<dbReference type="RefSeq" id="XP_033685911.1">
    <property type="nucleotide sequence ID" value="XM_033834821.1"/>
</dbReference>
<keyword evidence="3" id="KW-1185">Reference proteome</keyword>
<dbReference type="OrthoDB" id="10630313at2759"/>
<dbReference type="GeneID" id="54588151"/>
<feature type="region of interest" description="Disordered" evidence="1">
    <location>
        <begin position="294"/>
        <end position="317"/>
    </location>
</feature>
<feature type="compositionally biased region" description="Polar residues" evidence="1">
    <location>
        <begin position="307"/>
        <end position="317"/>
    </location>
</feature>
<feature type="compositionally biased region" description="Basic and acidic residues" evidence="1">
    <location>
        <begin position="294"/>
        <end position="304"/>
    </location>
</feature>
<reference evidence="2" key="1">
    <citation type="journal article" date="2020" name="Stud. Mycol.">
        <title>101 Dothideomycetes genomes: a test case for predicting lifestyles and emergence of pathogens.</title>
        <authorList>
            <person name="Haridas S."/>
            <person name="Albert R."/>
            <person name="Binder M."/>
            <person name="Bloem J."/>
            <person name="Labutti K."/>
            <person name="Salamov A."/>
            <person name="Andreopoulos B."/>
            <person name="Baker S."/>
            <person name="Barry K."/>
            <person name="Bills G."/>
            <person name="Bluhm B."/>
            <person name="Cannon C."/>
            <person name="Castanera R."/>
            <person name="Culley D."/>
            <person name="Daum C."/>
            <person name="Ezra D."/>
            <person name="Gonzalez J."/>
            <person name="Henrissat B."/>
            <person name="Kuo A."/>
            <person name="Liang C."/>
            <person name="Lipzen A."/>
            <person name="Lutzoni F."/>
            <person name="Magnuson J."/>
            <person name="Mondo S."/>
            <person name="Nolan M."/>
            <person name="Ohm R."/>
            <person name="Pangilinan J."/>
            <person name="Park H.-J."/>
            <person name="Ramirez L."/>
            <person name="Alfaro M."/>
            <person name="Sun H."/>
            <person name="Tritt A."/>
            <person name="Yoshinaga Y."/>
            <person name="Zwiers L.-H."/>
            <person name="Turgeon B."/>
            <person name="Goodwin S."/>
            <person name="Spatafora J."/>
            <person name="Crous P."/>
            <person name="Grigoriev I."/>
        </authorList>
    </citation>
    <scope>NUCLEOTIDE SEQUENCE</scope>
    <source>
        <strain evidence="2">CBS 122368</strain>
    </source>
</reference>
<evidence type="ECO:0000313" key="3">
    <source>
        <dbReference type="Proteomes" id="UP000800094"/>
    </source>
</evidence>
<gene>
    <name evidence="2" type="ORF">BU26DRAFT_591956</name>
</gene>
<evidence type="ECO:0000313" key="2">
    <source>
        <dbReference type="EMBL" id="KAF2250907.1"/>
    </source>
</evidence>
<dbReference type="AlphaFoldDB" id="A0A6A6IL27"/>
<evidence type="ECO:0000256" key="1">
    <source>
        <dbReference type="SAM" id="MobiDB-lite"/>
    </source>
</evidence>
<sequence>MSKALTAAPNLVSGITIMASAGRLEKKRKWPWYVPLYGKNSGYDESSGLLLAAHGGLAANGEYKTCRVHGVQAKKRQKMQTSSRIDLGIRPLGSGFRTDVSSERAMRASVECRSRGVRREEKRSDEVGGGAENQNTRGPPVSGWGHVVAAVLLSSKADWPARPGTGTATFLSSADGGRERCAAPLALDGGKRRHHGWTPSLGDMQSGRRKHRSRIVKFEVNCASVLCCTAAFPEGILAALCQAREGDHGSITPPTSRRCCGPLRPAPCATIAYCFFVPRQGPREKSLLQTASRLSEKSAQHEELTAASRTVGQQVRD</sequence>
<dbReference type="Proteomes" id="UP000800094">
    <property type="component" value="Unassembled WGS sequence"/>
</dbReference>
<organism evidence="2 3">
    <name type="scientific">Trematosphaeria pertusa</name>
    <dbReference type="NCBI Taxonomy" id="390896"/>
    <lineage>
        <taxon>Eukaryota</taxon>
        <taxon>Fungi</taxon>
        <taxon>Dikarya</taxon>
        <taxon>Ascomycota</taxon>
        <taxon>Pezizomycotina</taxon>
        <taxon>Dothideomycetes</taxon>
        <taxon>Pleosporomycetidae</taxon>
        <taxon>Pleosporales</taxon>
        <taxon>Massarineae</taxon>
        <taxon>Trematosphaeriaceae</taxon>
        <taxon>Trematosphaeria</taxon>
    </lineage>
</organism>